<evidence type="ECO:0000313" key="2">
    <source>
        <dbReference type="EMBL" id="CAJ62872.1"/>
    </source>
</evidence>
<protein>
    <submittedName>
        <fullName evidence="2">Uncharacterized protein</fullName>
    </submittedName>
</protein>
<name>Q0RI00_FRAAA</name>
<organism evidence="2 3">
    <name type="scientific">Frankia alni (strain DSM 45986 / CECT 9034 / ACN14a)</name>
    <dbReference type="NCBI Taxonomy" id="326424"/>
    <lineage>
        <taxon>Bacteria</taxon>
        <taxon>Bacillati</taxon>
        <taxon>Actinomycetota</taxon>
        <taxon>Actinomycetes</taxon>
        <taxon>Frankiales</taxon>
        <taxon>Frankiaceae</taxon>
        <taxon>Frankia</taxon>
    </lineage>
</organism>
<accession>Q0RI00</accession>
<reference evidence="2 3" key="1">
    <citation type="journal article" date="2007" name="Genome Res.">
        <title>Genome characteristics of facultatively symbiotic Frankia sp. strains reflect host range and host plant biogeography.</title>
        <authorList>
            <person name="Normand P."/>
            <person name="Lapierre P."/>
            <person name="Tisa L.S."/>
            <person name="Gogarten J.P."/>
            <person name="Alloisio N."/>
            <person name="Bagnarol E."/>
            <person name="Bassi C.A."/>
            <person name="Berry A.M."/>
            <person name="Bickhart D.M."/>
            <person name="Choisne N."/>
            <person name="Couloux A."/>
            <person name="Cournoyer B."/>
            <person name="Cruveiller S."/>
            <person name="Daubin V."/>
            <person name="Demange N."/>
            <person name="Francino M.P."/>
            <person name="Goltsman E."/>
            <person name="Huang Y."/>
            <person name="Kopp O.R."/>
            <person name="Labarre L."/>
            <person name="Lapidus A."/>
            <person name="Lavire C."/>
            <person name="Marechal J."/>
            <person name="Martinez M."/>
            <person name="Mastronunzio J.E."/>
            <person name="Mullin B.C."/>
            <person name="Niemann J."/>
            <person name="Pujic P."/>
            <person name="Rawnsley T."/>
            <person name="Rouy Z."/>
            <person name="Schenowitz C."/>
            <person name="Sellstedt A."/>
            <person name="Tavares F."/>
            <person name="Tomkins J.P."/>
            <person name="Vallenet D."/>
            <person name="Valverde C."/>
            <person name="Wall L.G."/>
            <person name="Wang Y."/>
            <person name="Medigue C."/>
            <person name="Benson D.R."/>
        </authorList>
    </citation>
    <scope>NUCLEOTIDE SEQUENCE [LARGE SCALE GENOMIC DNA]</scope>
    <source>
        <strain evidence="3">DSM 45986 / CECT 9034 / ACN14a</strain>
    </source>
</reference>
<dbReference type="EMBL" id="CT573213">
    <property type="protein sequence ID" value="CAJ62872.1"/>
    <property type="molecule type" value="Genomic_DNA"/>
</dbReference>
<sequence>MNAPQDTLADYAADDQGGSSTARAAGPQQPAARPVGRSVGRPVSQSVSQSELPRGPGWDGRG</sequence>
<dbReference type="AlphaFoldDB" id="Q0RI00"/>
<evidence type="ECO:0000313" key="3">
    <source>
        <dbReference type="Proteomes" id="UP000000657"/>
    </source>
</evidence>
<feature type="region of interest" description="Disordered" evidence="1">
    <location>
        <begin position="1"/>
        <end position="62"/>
    </location>
</feature>
<gene>
    <name evidence="2" type="ordered locus">FRAAL4230</name>
</gene>
<proteinExistence type="predicted"/>
<feature type="compositionally biased region" description="Low complexity" evidence="1">
    <location>
        <begin position="22"/>
        <end position="34"/>
    </location>
</feature>
<dbReference type="Proteomes" id="UP000000657">
    <property type="component" value="Chromosome"/>
</dbReference>
<keyword evidence="3" id="KW-1185">Reference proteome</keyword>
<dbReference type="KEGG" id="fal:FRAAL4230"/>
<dbReference type="HOGENOM" id="CLU_2897607_0_0_11"/>
<evidence type="ECO:0000256" key="1">
    <source>
        <dbReference type="SAM" id="MobiDB-lite"/>
    </source>
</evidence>